<accession>A0ABX3NU51</accession>
<organism evidence="2 3">
    <name type="scientific">Niastella koreensis</name>
    <dbReference type="NCBI Taxonomy" id="354356"/>
    <lineage>
        <taxon>Bacteria</taxon>
        <taxon>Pseudomonadati</taxon>
        <taxon>Bacteroidota</taxon>
        <taxon>Chitinophagia</taxon>
        <taxon>Chitinophagales</taxon>
        <taxon>Chitinophagaceae</taxon>
        <taxon>Niastella</taxon>
    </lineage>
</organism>
<protein>
    <recommendedName>
        <fullName evidence="1">TOD1/MUCI70 glycosyltransferase-like domain-containing protein</fullName>
    </recommendedName>
</protein>
<reference evidence="2 3" key="1">
    <citation type="submission" date="2016-04" db="EMBL/GenBank/DDBJ databases">
        <authorList>
            <person name="Chen L."/>
            <person name="Zhuang W."/>
            <person name="Wang G."/>
        </authorList>
    </citation>
    <scope>NUCLEOTIDE SEQUENCE [LARGE SCALE GENOMIC DNA]</scope>
    <source>
        <strain evidence="3">GR20</strain>
    </source>
</reference>
<sequence>MIDKEKFAGFNGNIVYTAIFGNIKDKLHTRPRQTSPVAFCSFLDAERLGTKKFFNLTKWGLYEAQFKNDHLRRQARAHKILAHKIFPNCRYSLWIDGCFKLVSRDVNGIMEKHLKNADICVFKHRKRNCIYEEVNACIEQQKDDKDTMLIQVTKYKEEGYPANNGLAETTAVLRRHNKAIAGFNEMWWEEISKGSCRDQLSFDYVAWKLGMNYEIFPGNMVVNPYFKWFRH</sequence>
<dbReference type="InterPro" id="IPR006852">
    <property type="entry name" value="TOD1_MUCI70"/>
</dbReference>
<evidence type="ECO:0000259" key="1">
    <source>
        <dbReference type="Pfam" id="PF04765"/>
    </source>
</evidence>
<dbReference type="PANTHER" id="PTHR12956">
    <property type="entry name" value="ALKALINE CERAMIDASE-RELATED"/>
    <property type="match status" value="1"/>
</dbReference>
<dbReference type="InterPro" id="IPR048354">
    <property type="entry name" value="TOD1_MUCI70_glycTrfase_dom"/>
</dbReference>
<dbReference type="EMBL" id="LWBO01000023">
    <property type="protein sequence ID" value="OQP44931.1"/>
    <property type="molecule type" value="Genomic_DNA"/>
</dbReference>
<keyword evidence="3" id="KW-1185">Reference proteome</keyword>
<evidence type="ECO:0000313" key="2">
    <source>
        <dbReference type="EMBL" id="OQP44931.1"/>
    </source>
</evidence>
<name>A0ABX3NU51_9BACT</name>
<dbReference type="Proteomes" id="UP000192277">
    <property type="component" value="Unassembled WGS sequence"/>
</dbReference>
<dbReference type="RefSeq" id="WP_014218602.1">
    <property type="nucleotide sequence ID" value="NZ_LWBO01000023.1"/>
</dbReference>
<gene>
    <name evidence="2" type="ORF">A4D02_09090</name>
</gene>
<proteinExistence type="predicted"/>
<feature type="domain" description="TOD1/MUCI70 glycosyltransferase-like" evidence="1">
    <location>
        <begin position="65"/>
        <end position="212"/>
    </location>
</feature>
<dbReference type="Pfam" id="PF04765">
    <property type="entry name" value="TOD1_MUCI70"/>
    <property type="match status" value="1"/>
</dbReference>
<evidence type="ECO:0000313" key="3">
    <source>
        <dbReference type="Proteomes" id="UP000192277"/>
    </source>
</evidence>
<comment type="caution">
    <text evidence="2">The sequence shown here is derived from an EMBL/GenBank/DDBJ whole genome shotgun (WGS) entry which is preliminary data.</text>
</comment>